<dbReference type="PANTHER" id="PTHR32119:SF2">
    <property type="entry name" value="OROTIDINE 5'-PHOSPHATE DECARBOXYLASE"/>
    <property type="match status" value="1"/>
</dbReference>
<dbReference type="AlphaFoldDB" id="A0A2J8B429"/>
<organism evidence="14 15">
    <name type="scientific">Mageeibacillus indolicus</name>
    <dbReference type="NCBI Taxonomy" id="884684"/>
    <lineage>
        <taxon>Bacteria</taxon>
        <taxon>Bacillati</taxon>
        <taxon>Bacillota</taxon>
        <taxon>Clostridia</taxon>
        <taxon>Eubacteriales</taxon>
        <taxon>Oscillospiraceae</taxon>
        <taxon>Mageeibacillus</taxon>
    </lineage>
</organism>
<dbReference type="SUPFAM" id="SSF51366">
    <property type="entry name" value="Ribulose-phoshate binding barrel"/>
    <property type="match status" value="1"/>
</dbReference>
<feature type="binding site" evidence="9 11">
    <location>
        <position position="178"/>
    </location>
    <ligand>
        <name>substrate</name>
    </ligand>
</feature>
<evidence type="ECO:0000256" key="11">
    <source>
        <dbReference type="PIRSR" id="PIRSR614732-2"/>
    </source>
</evidence>
<comment type="caution">
    <text evidence="14">The sequence shown here is derived from an EMBL/GenBank/DDBJ whole genome shotgun (WGS) entry which is preliminary data.</text>
</comment>
<evidence type="ECO:0000256" key="2">
    <source>
        <dbReference type="ARBA" id="ARBA00004861"/>
    </source>
</evidence>
<dbReference type="InterPro" id="IPR014732">
    <property type="entry name" value="OMPdecase"/>
</dbReference>
<feature type="active site" description="For OMPdecase activity" evidence="10">
    <location>
        <position position="57"/>
    </location>
</feature>
<dbReference type="PROSITE" id="PS00156">
    <property type="entry name" value="OMPDECASE"/>
    <property type="match status" value="1"/>
</dbReference>
<feature type="binding site" evidence="9">
    <location>
        <begin position="57"/>
        <end position="66"/>
    </location>
    <ligand>
        <name>substrate</name>
    </ligand>
</feature>
<dbReference type="Proteomes" id="UP000236394">
    <property type="component" value="Unassembled WGS sequence"/>
</dbReference>
<dbReference type="InterPro" id="IPR011060">
    <property type="entry name" value="RibuloseP-bd_barrel"/>
</dbReference>
<dbReference type="InterPro" id="IPR047596">
    <property type="entry name" value="OMPdecase_bac"/>
</dbReference>
<name>A0A2J8B429_9FIRM</name>
<dbReference type="NCBIfam" id="TIGR01740">
    <property type="entry name" value="pyrF"/>
    <property type="match status" value="1"/>
</dbReference>
<feature type="binding site" evidence="9 11">
    <location>
        <position position="116"/>
    </location>
    <ligand>
        <name>substrate</name>
    </ligand>
</feature>
<dbReference type="SMART" id="SM00934">
    <property type="entry name" value="OMPdecase"/>
    <property type="match status" value="1"/>
</dbReference>
<feature type="active site" description="For OMPdecase activity" evidence="10">
    <location>
        <position position="62"/>
    </location>
</feature>
<dbReference type="FunFam" id="3.20.20.70:FF:000015">
    <property type="entry name" value="Orotidine 5'-phosphate decarboxylase"/>
    <property type="match status" value="1"/>
</dbReference>
<sequence length="229" mass="25124">MKKVITALDFPDQVRAMEFLRQFDESIFVKVGMELFYAEGPDIVRKIKQAGHKVFLDLKFHDIPNTVAGAVRSCAKLGADIINVHAAGGVTMMRRAVETLRDSGSTAKIIAVTQLTSISENELRQELWIDHEMQATVLHYAELARTAGLDGVVCSAWEVDRIHKVLGRDFLTVTPGIRPATATAGDQKRVVTPKQAAEIGSDYIVVGRPITAAADPLAAYRQIAAEFHQ</sequence>
<comment type="catalytic activity">
    <reaction evidence="7 9 12">
        <text>orotidine 5'-phosphate + H(+) = UMP + CO2</text>
        <dbReference type="Rhea" id="RHEA:11596"/>
        <dbReference type="ChEBI" id="CHEBI:15378"/>
        <dbReference type="ChEBI" id="CHEBI:16526"/>
        <dbReference type="ChEBI" id="CHEBI:57538"/>
        <dbReference type="ChEBI" id="CHEBI:57865"/>
        <dbReference type="EC" id="4.1.1.23"/>
    </reaction>
</comment>
<keyword evidence="6 9" id="KW-0456">Lyase</keyword>
<evidence type="ECO:0000256" key="12">
    <source>
        <dbReference type="RuleBase" id="RU000512"/>
    </source>
</evidence>
<dbReference type="UniPathway" id="UPA00070">
    <property type="reaction ID" value="UER00120"/>
</dbReference>
<evidence type="ECO:0000256" key="4">
    <source>
        <dbReference type="ARBA" id="ARBA00022793"/>
    </source>
</evidence>
<feature type="binding site" evidence="9 11">
    <location>
        <position position="30"/>
    </location>
    <ligand>
        <name>substrate</name>
    </ligand>
</feature>
<dbReference type="EMBL" id="NBZD01000001">
    <property type="protein sequence ID" value="PNH19531.1"/>
    <property type="molecule type" value="Genomic_DNA"/>
</dbReference>
<feature type="binding site" evidence="9 11">
    <location>
        <position position="207"/>
    </location>
    <ligand>
        <name>substrate</name>
    </ligand>
</feature>
<dbReference type="Gene3D" id="3.20.20.70">
    <property type="entry name" value="Aldolase class I"/>
    <property type="match status" value="1"/>
</dbReference>
<evidence type="ECO:0000256" key="5">
    <source>
        <dbReference type="ARBA" id="ARBA00022975"/>
    </source>
</evidence>
<gene>
    <name evidence="9" type="primary">pyrF</name>
    <name evidence="14" type="ORF">B7R76_01200</name>
</gene>
<dbReference type="InterPro" id="IPR001754">
    <property type="entry name" value="OMPdeCOase_dom"/>
</dbReference>
<evidence type="ECO:0000259" key="13">
    <source>
        <dbReference type="SMART" id="SM00934"/>
    </source>
</evidence>
<dbReference type="Pfam" id="PF00215">
    <property type="entry name" value="OMPdecase"/>
    <property type="match status" value="1"/>
</dbReference>
<dbReference type="GO" id="GO:0004590">
    <property type="term" value="F:orotidine-5'-phosphate decarboxylase activity"/>
    <property type="evidence" value="ECO:0007669"/>
    <property type="project" value="UniProtKB-UniRule"/>
</dbReference>
<evidence type="ECO:0000256" key="8">
    <source>
        <dbReference type="ARBA" id="ARBA00061012"/>
    </source>
</evidence>
<evidence type="ECO:0000313" key="15">
    <source>
        <dbReference type="Proteomes" id="UP000236394"/>
    </source>
</evidence>
<evidence type="ECO:0000256" key="1">
    <source>
        <dbReference type="ARBA" id="ARBA00002356"/>
    </source>
</evidence>
<dbReference type="GO" id="GO:0044205">
    <property type="term" value="P:'de novo' UMP biosynthetic process"/>
    <property type="evidence" value="ECO:0007669"/>
    <property type="project" value="UniProtKB-UniRule"/>
</dbReference>
<evidence type="ECO:0000256" key="9">
    <source>
        <dbReference type="HAMAP-Rule" id="MF_01200"/>
    </source>
</evidence>
<keyword evidence="5 9" id="KW-0665">Pyrimidine biosynthesis</keyword>
<dbReference type="EC" id="4.1.1.23" evidence="9"/>
<feature type="domain" description="Orotidine 5'-phosphate decarboxylase" evidence="13">
    <location>
        <begin position="3"/>
        <end position="223"/>
    </location>
</feature>
<feature type="binding site" evidence="9 11">
    <location>
        <position position="9"/>
    </location>
    <ligand>
        <name>substrate</name>
    </ligand>
</feature>
<comment type="pathway">
    <text evidence="2 9 12">Pyrimidine metabolism; UMP biosynthesis via de novo pathway; UMP from orotate: step 2/2.</text>
</comment>
<feature type="active site" description="For OMPdecase activity" evidence="10">
    <location>
        <position position="59"/>
    </location>
</feature>
<dbReference type="NCBIfam" id="NF001273">
    <property type="entry name" value="PRK00230.1"/>
    <property type="match status" value="1"/>
</dbReference>
<evidence type="ECO:0000313" key="14">
    <source>
        <dbReference type="EMBL" id="PNH19531.1"/>
    </source>
</evidence>
<dbReference type="InterPro" id="IPR018089">
    <property type="entry name" value="OMPdecase_AS"/>
</dbReference>
<comment type="function">
    <text evidence="1 9">Catalyzes the decarboxylation of orotidine 5'-monophosphate (OMP) to uridine 5'-monophosphate (UMP).</text>
</comment>
<keyword evidence="4 9" id="KW-0210">Decarboxylase</keyword>
<proteinExistence type="inferred from homology"/>
<dbReference type="RefSeq" id="WP_012993577.1">
    <property type="nucleotide sequence ID" value="NZ_NBZD01000001.1"/>
</dbReference>
<dbReference type="HAMAP" id="MF_01200_B">
    <property type="entry name" value="OMPdecase_type1_B"/>
    <property type="match status" value="1"/>
</dbReference>
<feature type="binding site" evidence="9 11">
    <location>
        <position position="208"/>
    </location>
    <ligand>
        <name>substrate</name>
    </ligand>
</feature>
<protein>
    <recommendedName>
        <fullName evidence="9">Orotidine 5'-phosphate decarboxylase</fullName>
        <ecNumber evidence="9">4.1.1.23</ecNumber>
    </recommendedName>
    <alternativeName>
        <fullName evidence="9">OMP decarboxylase</fullName>
        <shortName evidence="9">OMPDCase</shortName>
        <shortName evidence="9">OMPdecase</shortName>
    </alternativeName>
</protein>
<comment type="similarity">
    <text evidence="8 9">Belongs to the OMP decarboxylase family. Type 1 subfamily.</text>
</comment>
<dbReference type="GO" id="GO:0005829">
    <property type="term" value="C:cytosol"/>
    <property type="evidence" value="ECO:0007669"/>
    <property type="project" value="TreeGrafter"/>
</dbReference>
<feature type="active site" description="Proton donor" evidence="9">
    <location>
        <position position="59"/>
    </location>
</feature>
<dbReference type="PANTHER" id="PTHR32119">
    <property type="entry name" value="OROTIDINE 5'-PHOSPHATE DECARBOXYLASE"/>
    <property type="match status" value="1"/>
</dbReference>
<dbReference type="GO" id="GO:0006207">
    <property type="term" value="P:'de novo' pyrimidine nucleobase biosynthetic process"/>
    <property type="evidence" value="ECO:0007669"/>
    <property type="project" value="InterPro"/>
</dbReference>
<feature type="binding site" evidence="9 11">
    <location>
        <position position="187"/>
    </location>
    <ligand>
        <name>substrate</name>
    </ligand>
</feature>
<evidence type="ECO:0000256" key="7">
    <source>
        <dbReference type="ARBA" id="ARBA00049157"/>
    </source>
</evidence>
<evidence type="ECO:0000256" key="6">
    <source>
        <dbReference type="ARBA" id="ARBA00023239"/>
    </source>
</evidence>
<reference evidence="15" key="1">
    <citation type="submission" date="2017-04" db="EMBL/GenBank/DDBJ databases">
        <authorList>
            <person name="Bumgarner R.E."/>
            <person name="Fredricks D.N."/>
            <person name="Srinivasan S."/>
        </authorList>
    </citation>
    <scope>NUCLEOTIDE SEQUENCE [LARGE SCALE GENOMIC DNA]</scope>
    <source>
        <strain evidence="15">KA00405</strain>
    </source>
</reference>
<evidence type="ECO:0000256" key="3">
    <source>
        <dbReference type="ARBA" id="ARBA00011738"/>
    </source>
</evidence>
<accession>A0A2J8B429</accession>
<dbReference type="InterPro" id="IPR013785">
    <property type="entry name" value="Aldolase_TIM"/>
</dbReference>
<dbReference type="OMA" id="FWKVGLE"/>
<dbReference type="CDD" id="cd04725">
    <property type="entry name" value="OMP_decarboxylase_like"/>
    <property type="match status" value="1"/>
</dbReference>
<evidence type="ECO:0000256" key="10">
    <source>
        <dbReference type="PIRSR" id="PIRSR614732-1"/>
    </source>
</evidence>
<comment type="subunit">
    <text evidence="3 9">Homodimer.</text>
</comment>